<comment type="function">
    <text evidence="16">Catalyzes the phosphorylation of pantothenate (Pan), the first step in CoA biosynthesis.</text>
</comment>
<evidence type="ECO:0000256" key="1">
    <source>
        <dbReference type="ARBA" id="ARBA00001206"/>
    </source>
</evidence>
<proteinExistence type="inferred from homology"/>
<feature type="binding site" evidence="16">
    <location>
        <position position="132"/>
    </location>
    <ligand>
        <name>ATP</name>
        <dbReference type="ChEBI" id="CHEBI:30616"/>
    </ligand>
</feature>
<feature type="binding site" evidence="16">
    <location>
        <begin position="6"/>
        <end position="13"/>
    </location>
    <ligand>
        <name>ATP</name>
        <dbReference type="ChEBI" id="CHEBI:30616"/>
    </ligand>
</feature>
<evidence type="ECO:0000256" key="11">
    <source>
        <dbReference type="ARBA" id="ARBA00022840"/>
    </source>
</evidence>
<name>A0A9D2NRY7_9FIRM</name>
<comment type="caution">
    <text evidence="16">Lacks conserved residue(s) required for the propagation of feature annotation.</text>
</comment>
<dbReference type="PANTHER" id="PTHR34265:SF1">
    <property type="entry name" value="TYPE III PANTOTHENATE KINASE"/>
    <property type="match status" value="1"/>
</dbReference>
<feature type="binding site" evidence="16">
    <location>
        <begin position="107"/>
        <end position="110"/>
    </location>
    <ligand>
        <name>substrate</name>
    </ligand>
</feature>
<gene>
    <name evidence="16" type="primary">coaX</name>
    <name evidence="17" type="ORF">H9702_00735</name>
</gene>
<evidence type="ECO:0000256" key="8">
    <source>
        <dbReference type="ARBA" id="ARBA00022679"/>
    </source>
</evidence>
<dbReference type="InterPro" id="IPR043129">
    <property type="entry name" value="ATPase_NBD"/>
</dbReference>
<comment type="pathway">
    <text evidence="4 16">Cofactor biosynthesis; coenzyme A biosynthesis; CoA from (R)-pantothenate: step 1/5.</text>
</comment>
<dbReference type="CDD" id="cd24015">
    <property type="entry name" value="ASKHA_NBD_PanK-III"/>
    <property type="match status" value="1"/>
</dbReference>
<dbReference type="GO" id="GO:0005737">
    <property type="term" value="C:cytoplasm"/>
    <property type="evidence" value="ECO:0007669"/>
    <property type="project" value="UniProtKB-SubCell"/>
</dbReference>
<evidence type="ECO:0000256" key="9">
    <source>
        <dbReference type="ARBA" id="ARBA00022741"/>
    </source>
</evidence>
<dbReference type="GO" id="GO:0004594">
    <property type="term" value="F:pantothenate kinase activity"/>
    <property type="evidence" value="ECO:0007669"/>
    <property type="project" value="UniProtKB-UniRule"/>
</dbReference>
<dbReference type="Gene3D" id="3.30.420.40">
    <property type="match status" value="2"/>
</dbReference>
<evidence type="ECO:0000313" key="17">
    <source>
        <dbReference type="EMBL" id="HJC35643.1"/>
    </source>
</evidence>
<dbReference type="GO" id="GO:0046872">
    <property type="term" value="F:metal ion binding"/>
    <property type="evidence" value="ECO:0007669"/>
    <property type="project" value="UniProtKB-KW"/>
</dbReference>
<evidence type="ECO:0000256" key="7">
    <source>
        <dbReference type="ARBA" id="ARBA00022490"/>
    </source>
</evidence>
<keyword evidence="12 16" id="KW-0630">Potassium</keyword>
<comment type="cofactor">
    <cofactor evidence="16">
        <name>NH4(+)</name>
        <dbReference type="ChEBI" id="CHEBI:28938"/>
    </cofactor>
    <cofactor evidence="16">
        <name>K(+)</name>
        <dbReference type="ChEBI" id="CHEBI:29103"/>
    </cofactor>
    <text evidence="16">A monovalent cation. Ammonium or potassium.</text>
</comment>
<dbReference type="HAMAP" id="MF_01274">
    <property type="entry name" value="Pantothen_kinase_3"/>
    <property type="match status" value="1"/>
</dbReference>
<evidence type="ECO:0000256" key="15">
    <source>
        <dbReference type="ARBA" id="ARBA00040883"/>
    </source>
</evidence>
<dbReference type="GO" id="GO:0015937">
    <property type="term" value="P:coenzyme A biosynthetic process"/>
    <property type="evidence" value="ECO:0007669"/>
    <property type="project" value="UniProtKB-UniRule"/>
</dbReference>
<keyword evidence="16" id="KW-0479">Metal-binding</keyword>
<dbReference type="EC" id="2.7.1.33" evidence="6 16"/>
<organism evidence="17 18">
    <name type="scientific">Candidatus Merdibacter merdavium</name>
    <dbReference type="NCBI Taxonomy" id="2838692"/>
    <lineage>
        <taxon>Bacteria</taxon>
        <taxon>Bacillati</taxon>
        <taxon>Bacillota</taxon>
        <taxon>Erysipelotrichia</taxon>
        <taxon>Erysipelotrichales</taxon>
        <taxon>Erysipelotrichaceae</taxon>
        <taxon>Merdibacter</taxon>
    </lineage>
</organism>
<evidence type="ECO:0000256" key="10">
    <source>
        <dbReference type="ARBA" id="ARBA00022777"/>
    </source>
</evidence>
<comment type="cofactor">
    <cofactor evidence="2">
        <name>K(+)</name>
        <dbReference type="ChEBI" id="CHEBI:29103"/>
    </cofactor>
</comment>
<evidence type="ECO:0000256" key="12">
    <source>
        <dbReference type="ARBA" id="ARBA00022958"/>
    </source>
</evidence>
<dbReference type="NCBIfam" id="NF009848">
    <property type="entry name" value="PRK13318.1-6"/>
    <property type="match status" value="1"/>
</dbReference>
<feature type="binding site" evidence="16">
    <location>
        <position position="129"/>
    </location>
    <ligand>
        <name>K(+)</name>
        <dbReference type="ChEBI" id="CHEBI:29103"/>
    </ligand>
</feature>
<keyword evidence="8 16" id="KW-0808">Transferase</keyword>
<evidence type="ECO:0000256" key="14">
    <source>
        <dbReference type="ARBA" id="ARBA00038036"/>
    </source>
</evidence>
<keyword evidence="7 16" id="KW-0963">Cytoplasm</keyword>
<dbReference type="NCBIfam" id="NF009855">
    <property type="entry name" value="PRK13321.1"/>
    <property type="match status" value="1"/>
</dbReference>
<dbReference type="GO" id="GO:0005524">
    <property type="term" value="F:ATP binding"/>
    <property type="evidence" value="ECO:0007669"/>
    <property type="project" value="UniProtKB-UniRule"/>
</dbReference>
<sequence>MLFVIDIGNTNITVGLYEGNRLKHTYRLTTKMKRTSDEYGFMMTNFMNDAGVASGDVEDVIIASVVPKVMHSFRNCIRKYLHKEPIIIGPGVRTGISVQMENPKAVGADRIVDCAGAYYVYGGPALIVDFGTATTFDYVDENGVFSYGVIALGVESGANALWSQTAQLPEVEIKSPGTILTKNTSSNMQAGLFYGFLGQTEYIIRQFKKELGRKDIKVIATGGLGKIIYRHTDLIDVYDRDLTFKGLKIIYDRYRETKRPAEGRR</sequence>
<comment type="subunit">
    <text evidence="5 16">Homodimer.</text>
</comment>
<dbReference type="Pfam" id="PF03309">
    <property type="entry name" value="Pan_kinase"/>
    <property type="match status" value="1"/>
</dbReference>
<dbReference type="AlphaFoldDB" id="A0A9D2NRY7"/>
<evidence type="ECO:0000256" key="3">
    <source>
        <dbReference type="ARBA" id="ARBA00004496"/>
    </source>
</evidence>
<evidence type="ECO:0000256" key="16">
    <source>
        <dbReference type="HAMAP-Rule" id="MF_01274"/>
    </source>
</evidence>
<reference evidence="17" key="1">
    <citation type="journal article" date="2021" name="PeerJ">
        <title>Extensive microbial diversity within the chicken gut microbiome revealed by metagenomics and culture.</title>
        <authorList>
            <person name="Gilroy R."/>
            <person name="Ravi A."/>
            <person name="Getino M."/>
            <person name="Pursley I."/>
            <person name="Horton D.L."/>
            <person name="Alikhan N.F."/>
            <person name="Baker D."/>
            <person name="Gharbi K."/>
            <person name="Hall N."/>
            <person name="Watson M."/>
            <person name="Adriaenssens E.M."/>
            <person name="Foster-Nyarko E."/>
            <person name="Jarju S."/>
            <person name="Secka A."/>
            <person name="Antonio M."/>
            <person name="Oren A."/>
            <person name="Chaudhuri R.R."/>
            <person name="La Ragione R."/>
            <person name="Hildebrand F."/>
            <person name="Pallen M.J."/>
        </authorList>
    </citation>
    <scope>NUCLEOTIDE SEQUENCE</scope>
    <source>
        <strain evidence="17">CHK187-11901</strain>
    </source>
</reference>
<keyword evidence="10 16" id="KW-0418">Kinase</keyword>
<feature type="active site" description="Proton acceptor" evidence="16">
    <location>
        <position position="109"/>
    </location>
</feature>
<dbReference type="InterPro" id="IPR004619">
    <property type="entry name" value="Type_III_PanK"/>
</dbReference>
<keyword evidence="9 16" id="KW-0547">Nucleotide-binding</keyword>
<comment type="similarity">
    <text evidence="14 16">Belongs to the type III pantothenate kinase family.</text>
</comment>
<reference evidence="17" key="2">
    <citation type="submission" date="2021-04" db="EMBL/GenBank/DDBJ databases">
        <authorList>
            <person name="Gilroy R."/>
        </authorList>
    </citation>
    <scope>NUCLEOTIDE SEQUENCE</scope>
    <source>
        <strain evidence="17">CHK187-11901</strain>
    </source>
</reference>
<accession>A0A9D2NRY7</accession>
<evidence type="ECO:0000256" key="13">
    <source>
        <dbReference type="ARBA" id="ARBA00022993"/>
    </source>
</evidence>
<evidence type="ECO:0000256" key="6">
    <source>
        <dbReference type="ARBA" id="ARBA00012102"/>
    </source>
</evidence>
<dbReference type="NCBIfam" id="TIGR00671">
    <property type="entry name" value="baf"/>
    <property type="match status" value="1"/>
</dbReference>
<comment type="catalytic activity">
    <reaction evidence="1 16">
        <text>(R)-pantothenate + ATP = (R)-4'-phosphopantothenate + ADP + H(+)</text>
        <dbReference type="Rhea" id="RHEA:16373"/>
        <dbReference type="ChEBI" id="CHEBI:10986"/>
        <dbReference type="ChEBI" id="CHEBI:15378"/>
        <dbReference type="ChEBI" id="CHEBI:29032"/>
        <dbReference type="ChEBI" id="CHEBI:30616"/>
        <dbReference type="ChEBI" id="CHEBI:456216"/>
        <dbReference type="EC" id="2.7.1.33"/>
    </reaction>
</comment>
<comment type="subcellular location">
    <subcellularLocation>
        <location evidence="3 16">Cytoplasm</location>
    </subcellularLocation>
</comment>
<evidence type="ECO:0000256" key="4">
    <source>
        <dbReference type="ARBA" id="ARBA00005225"/>
    </source>
</evidence>
<comment type="caution">
    <text evidence="17">The sequence shown here is derived from an EMBL/GenBank/DDBJ whole genome shotgun (WGS) entry which is preliminary data.</text>
</comment>
<keyword evidence="11 16" id="KW-0067">ATP-binding</keyword>
<evidence type="ECO:0000313" key="18">
    <source>
        <dbReference type="Proteomes" id="UP000823896"/>
    </source>
</evidence>
<feature type="binding site" evidence="16">
    <location>
        <position position="184"/>
    </location>
    <ligand>
        <name>substrate</name>
    </ligand>
</feature>
<dbReference type="EMBL" id="DWWM01000005">
    <property type="protein sequence ID" value="HJC35643.1"/>
    <property type="molecule type" value="Genomic_DNA"/>
</dbReference>
<dbReference type="Proteomes" id="UP000823896">
    <property type="component" value="Unassembled WGS sequence"/>
</dbReference>
<keyword evidence="13 16" id="KW-0173">Coenzyme A biosynthesis</keyword>
<evidence type="ECO:0000256" key="5">
    <source>
        <dbReference type="ARBA" id="ARBA00011738"/>
    </source>
</evidence>
<protein>
    <recommendedName>
        <fullName evidence="15 16">Type III pantothenate kinase</fullName>
        <ecNumber evidence="6 16">2.7.1.33</ecNumber>
    </recommendedName>
    <alternativeName>
        <fullName evidence="16">PanK-III</fullName>
    </alternativeName>
    <alternativeName>
        <fullName evidence="16">Pantothenic acid kinase</fullName>
    </alternativeName>
</protein>
<dbReference type="SUPFAM" id="SSF53067">
    <property type="entry name" value="Actin-like ATPase domain"/>
    <property type="match status" value="2"/>
</dbReference>
<dbReference type="PANTHER" id="PTHR34265">
    <property type="entry name" value="TYPE III PANTOTHENATE KINASE"/>
    <property type="match status" value="1"/>
</dbReference>
<evidence type="ECO:0000256" key="2">
    <source>
        <dbReference type="ARBA" id="ARBA00001958"/>
    </source>
</evidence>